<sequence>MFDFLRQLFHKRDRGLTFVIFDDREPEPSNSYRFKPANLLYLLYGSLAAVAILVFVLLKFTPVSGLFFSHTEKDLREQAIAISEQVRALQDSLHARDLQLAQMKRVIGAGEDTVFQVDRSRRETVNGAMKKKREPEPFSVVKSTTDSLRLKNEVVLSDIFKGKPVFPTGYPLDGTLTRGFNPGKGHFGVDIATENGTPFKAIADGAVVDQNWTLNFGWVLYVQHSDNMITVYKHAESLSKSVGDIVTKGDILGTAGNTGIMSSGPHLHLEIWQNGIPQNPNSYLIKS</sequence>
<feature type="domain" description="M23ase beta-sheet core" evidence="2">
    <location>
        <begin position="185"/>
        <end position="280"/>
    </location>
</feature>
<proteinExistence type="predicted"/>
<keyword evidence="1" id="KW-0812">Transmembrane</keyword>
<dbReference type="PANTHER" id="PTHR21666">
    <property type="entry name" value="PEPTIDASE-RELATED"/>
    <property type="match status" value="1"/>
</dbReference>
<evidence type="ECO:0000313" key="3">
    <source>
        <dbReference type="EMBL" id="SMO43014.1"/>
    </source>
</evidence>
<organism evidence="3 4">
    <name type="scientific">Fodinibius sediminis</name>
    <dbReference type="NCBI Taxonomy" id="1214077"/>
    <lineage>
        <taxon>Bacteria</taxon>
        <taxon>Pseudomonadati</taxon>
        <taxon>Balneolota</taxon>
        <taxon>Balneolia</taxon>
        <taxon>Balneolales</taxon>
        <taxon>Balneolaceae</taxon>
        <taxon>Fodinibius</taxon>
    </lineage>
</organism>
<feature type="transmembrane region" description="Helical" evidence="1">
    <location>
        <begin position="39"/>
        <end position="58"/>
    </location>
</feature>
<evidence type="ECO:0000313" key="4">
    <source>
        <dbReference type="Proteomes" id="UP000317593"/>
    </source>
</evidence>
<keyword evidence="4" id="KW-1185">Reference proteome</keyword>
<evidence type="ECO:0000259" key="2">
    <source>
        <dbReference type="Pfam" id="PF01551"/>
    </source>
</evidence>
<dbReference type="AlphaFoldDB" id="A0A521B7D9"/>
<gene>
    <name evidence="3" type="ORF">SAMN06265218_102262</name>
</gene>
<dbReference type="InterPro" id="IPR011055">
    <property type="entry name" value="Dup_hybrid_motif"/>
</dbReference>
<keyword evidence="1" id="KW-0472">Membrane</keyword>
<keyword evidence="1" id="KW-1133">Transmembrane helix</keyword>
<dbReference type="CDD" id="cd12797">
    <property type="entry name" value="M23_peptidase"/>
    <property type="match status" value="1"/>
</dbReference>
<dbReference type="Gene3D" id="2.70.70.10">
    <property type="entry name" value="Glucose Permease (Domain IIA)"/>
    <property type="match status" value="1"/>
</dbReference>
<dbReference type="EMBL" id="FXTH01000002">
    <property type="protein sequence ID" value="SMO43014.1"/>
    <property type="molecule type" value="Genomic_DNA"/>
</dbReference>
<protein>
    <submittedName>
        <fullName evidence="3">Peptidase family M23</fullName>
    </submittedName>
</protein>
<dbReference type="InterPro" id="IPR050570">
    <property type="entry name" value="Cell_wall_metabolism_enzyme"/>
</dbReference>
<dbReference type="Proteomes" id="UP000317593">
    <property type="component" value="Unassembled WGS sequence"/>
</dbReference>
<dbReference type="GO" id="GO:0004222">
    <property type="term" value="F:metalloendopeptidase activity"/>
    <property type="evidence" value="ECO:0007669"/>
    <property type="project" value="TreeGrafter"/>
</dbReference>
<reference evidence="3 4" key="1">
    <citation type="submission" date="2017-05" db="EMBL/GenBank/DDBJ databases">
        <authorList>
            <person name="Varghese N."/>
            <person name="Submissions S."/>
        </authorList>
    </citation>
    <scope>NUCLEOTIDE SEQUENCE [LARGE SCALE GENOMIC DNA]</scope>
    <source>
        <strain evidence="3 4">DSM 21194</strain>
    </source>
</reference>
<dbReference type="SUPFAM" id="SSF51261">
    <property type="entry name" value="Duplicated hybrid motif"/>
    <property type="match status" value="1"/>
</dbReference>
<accession>A0A521B7D9</accession>
<dbReference type="Pfam" id="PF01551">
    <property type="entry name" value="Peptidase_M23"/>
    <property type="match status" value="1"/>
</dbReference>
<dbReference type="RefSeq" id="WP_185958230.1">
    <property type="nucleotide sequence ID" value="NZ_FXTH01000002.1"/>
</dbReference>
<dbReference type="PANTHER" id="PTHR21666:SF270">
    <property type="entry name" value="MUREIN HYDROLASE ACTIVATOR ENVC"/>
    <property type="match status" value="1"/>
</dbReference>
<name>A0A521B7D9_9BACT</name>
<dbReference type="InterPro" id="IPR016047">
    <property type="entry name" value="M23ase_b-sheet_dom"/>
</dbReference>
<evidence type="ECO:0000256" key="1">
    <source>
        <dbReference type="SAM" id="Phobius"/>
    </source>
</evidence>